<accession>A0A7E4W2X0</accession>
<reference evidence="3" key="2">
    <citation type="submission" date="2020-10" db="UniProtKB">
        <authorList>
            <consortium name="WormBaseParasite"/>
        </authorList>
    </citation>
    <scope>IDENTIFICATION</scope>
</reference>
<evidence type="ECO:0000313" key="3">
    <source>
        <dbReference type="WBParaSite" id="Pan_g6866.t1"/>
    </source>
</evidence>
<proteinExistence type="predicted"/>
<keyword evidence="2" id="KW-1185">Reference proteome</keyword>
<organism evidence="2 3">
    <name type="scientific">Panagrellus redivivus</name>
    <name type="common">Microworm</name>
    <dbReference type="NCBI Taxonomy" id="6233"/>
    <lineage>
        <taxon>Eukaryota</taxon>
        <taxon>Metazoa</taxon>
        <taxon>Ecdysozoa</taxon>
        <taxon>Nematoda</taxon>
        <taxon>Chromadorea</taxon>
        <taxon>Rhabditida</taxon>
        <taxon>Tylenchina</taxon>
        <taxon>Panagrolaimomorpha</taxon>
        <taxon>Panagrolaimoidea</taxon>
        <taxon>Panagrolaimidae</taxon>
        <taxon>Panagrellus</taxon>
    </lineage>
</organism>
<feature type="compositionally biased region" description="Basic and acidic residues" evidence="1">
    <location>
        <begin position="37"/>
        <end position="50"/>
    </location>
</feature>
<reference evidence="2" key="1">
    <citation type="journal article" date="2013" name="Genetics">
        <title>The draft genome and transcriptome of Panagrellus redivivus are shaped by the harsh demands of a free-living lifestyle.</title>
        <authorList>
            <person name="Srinivasan J."/>
            <person name="Dillman A.R."/>
            <person name="Macchietto M.G."/>
            <person name="Heikkinen L."/>
            <person name="Lakso M."/>
            <person name="Fracchia K.M."/>
            <person name="Antoshechkin I."/>
            <person name="Mortazavi A."/>
            <person name="Wong G."/>
            <person name="Sternberg P.W."/>
        </authorList>
    </citation>
    <scope>NUCLEOTIDE SEQUENCE [LARGE SCALE GENOMIC DNA]</scope>
    <source>
        <strain evidence="2">MT8872</strain>
    </source>
</reference>
<sequence>MSGLAKPCVWTMFHSSSCLPVMASNLINRDIAAGGRTPEEGWHPLQDRNGRIRQPVHGQPPLPGQENQPPLPPPAAGCKHVPPESVSQNAGFLKTHDPDTAESAPIDEEYISDCYSEEEYASDGDSEEEYLEKIYAEMNKQDDQTDLPQIEPLLKPQYNTTEEALSQFNRVFEKRYGSDLAFRQTSMKAAAAEAADGPEIATQKPIFMYLHSDSSITANKKSSCPGGLIAPSVANLATLFPG</sequence>
<dbReference type="AlphaFoldDB" id="A0A7E4W2X0"/>
<evidence type="ECO:0000256" key="1">
    <source>
        <dbReference type="SAM" id="MobiDB-lite"/>
    </source>
</evidence>
<dbReference type="WBParaSite" id="Pan_g6866.t1">
    <property type="protein sequence ID" value="Pan_g6866.t1"/>
    <property type="gene ID" value="Pan_g6866"/>
</dbReference>
<name>A0A7E4W2X0_PANRE</name>
<feature type="region of interest" description="Disordered" evidence="1">
    <location>
        <begin position="35"/>
        <end position="108"/>
    </location>
</feature>
<protein>
    <submittedName>
        <fullName evidence="3">Neuronal migration protein doublecortin</fullName>
    </submittedName>
</protein>
<feature type="compositionally biased region" description="Pro residues" evidence="1">
    <location>
        <begin position="58"/>
        <end position="75"/>
    </location>
</feature>
<dbReference type="Gene3D" id="3.40.30.10">
    <property type="entry name" value="Glutaredoxin"/>
    <property type="match status" value="1"/>
</dbReference>
<evidence type="ECO:0000313" key="2">
    <source>
        <dbReference type="Proteomes" id="UP000492821"/>
    </source>
</evidence>
<dbReference type="Proteomes" id="UP000492821">
    <property type="component" value="Unassembled WGS sequence"/>
</dbReference>